<dbReference type="CDD" id="cd13585">
    <property type="entry name" value="PBP2_TMBP_like"/>
    <property type="match status" value="1"/>
</dbReference>
<proteinExistence type="predicted"/>
<dbReference type="AlphaFoldDB" id="A0A5B8M5I2"/>
<dbReference type="Proteomes" id="UP000320216">
    <property type="component" value="Chromosome"/>
</dbReference>
<dbReference type="PANTHER" id="PTHR43649">
    <property type="entry name" value="ARABINOSE-BINDING PROTEIN-RELATED"/>
    <property type="match status" value="1"/>
</dbReference>
<feature type="signal peptide" evidence="1">
    <location>
        <begin position="1"/>
        <end position="27"/>
    </location>
</feature>
<sequence length="431" mass="45695">MEAAMRLRLKKLGAIAVGLAMLAGVSACTSSGSSQDSANKNVTLQWGFWDQGAAGDKTYQQLADQVHKKYPNITVKLTQPPFADYFTKLQSQLAAGTTPCIVSMQSLRLPGFASALEPLGDLMKEQGFKTSDWDSGALKALQYNGEQYAIPYGLSTMILYYNKDAFAKAGLAEPKPGWTVADFEADAKKITEATGKPAFGQSFSDLHMFSMLYAKDGALPVTSKGKLDLTNSAMEKAFSWYSGLSTGQKTASTPASSADIPWGEQQFVAGNVSMAVDGTWDLVQNATTAKFNVGVVTLPVGSKGGGTLSANSGFGISKTCQYKKQAAQAISVIVGADASKTSAEQGNQPARSADQSVFFDAVAKQVDSKTPGFSAQAKEVLADSSKGATPFISTSNWDQTTKVIARQFILSYTGSQSPKQTLQNVQSQQGQ</sequence>
<accession>A0A5B8M5I2</accession>
<dbReference type="SUPFAM" id="SSF53850">
    <property type="entry name" value="Periplasmic binding protein-like II"/>
    <property type="match status" value="1"/>
</dbReference>
<keyword evidence="3" id="KW-1185">Reference proteome</keyword>
<dbReference type="EMBL" id="CP042305">
    <property type="protein sequence ID" value="QDZ15105.1"/>
    <property type="molecule type" value="Genomic_DNA"/>
</dbReference>
<dbReference type="Pfam" id="PF01547">
    <property type="entry name" value="SBP_bac_1"/>
    <property type="match status" value="1"/>
</dbReference>
<keyword evidence="1" id="KW-0732">Signal</keyword>
<protein>
    <submittedName>
        <fullName evidence="2">Sugar ABC transporter substrate-binding protein</fullName>
    </submittedName>
</protein>
<evidence type="ECO:0000313" key="3">
    <source>
        <dbReference type="Proteomes" id="UP000320216"/>
    </source>
</evidence>
<organism evidence="2 3">
    <name type="scientific">Humibacter ginsenosidimutans</name>
    <dbReference type="NCBI Taxonomy" id="2599293"/>
    <lineage>
        <taxon>Bacteria</taxon>
        <taxon>Bacillati</taxon>
        <taxon>Actinomycetota</taxon>
        <taxon>Actinomycetes</taxon>
        <taxon>Micrococcales</taxon>
        <taxon>Microbacteriaceae</taxon>
        <taxon>Humibacter</taxon>
    </lineage>
</organism>
<dbReference type="PROSITE" id="PS51257">
    <property type="entry name" value="PROKAR_LIPOPROTEIN"/>
    <property type="match status" value="1"/>
</dbReference>
<dbReference type="InterPro" id="IPR050490">
    <property type="entry name" value="Bact_solute-bd_prot1"/>
</dbReference>
<gene>
    <name evidence="2" type="ORF">FPZ11_10270</name>
</gene>
<evidence type="ECO:0000313" key="2">
    <source>
        <dbReference type="EMBL" id="QDZ15105.1"/>
    </source>
</evidence>
<dbReference type="OrthoDB" id="1650177at2"/>
<dbReference type="InterPro" id="IPR006059">
    <property type="entry name" value="SBP"/>
</dbReference>
<dbReference type="Gene3D" id="3.40.190.10">
    <property type="entry name" value="Periplasmic binding protein-like II"/>
    <property type="match status" value="1"/>
</dbReference>
<name>A0A5B8M5I2_9MICO</name>
<reference evidence="2 3" key="1">
    <citation type="submission" date="2019-07" db="EMBL/GenBank/DDBJ databases">
        <title>Full genome sequence of Humibacter sp. WJ7-1.</title>
        <authorList>
            <person name="Im W.-T."/>
        </authorList>
    </citation>
    <scope>NUCLEOTIDE SEQUENCE [LARGE SCALE GENOMIC DNA]</scope>
    <source>
        <strain evidence="2 3">WJ7-1</strain>
    </source>
</reference>
<dbReference type="PANTHER" id="PTHR43649:SF12">
    <property type="entry name" value="DIACETYLCHITOBIOSE BINDING PROTEIN DASA"/>
    <property type="match status" value="1"/>
</dbReference>
<feature type="chain" id="PRO_5039171393" evidence="1">
    <location>
        <begin position="28"/>
        <end position="431"/>
    </location>
</feature>
<dbReference type="KEGG" id="huw:FPZ11_10270"/>
<evidence type="ECO:0000256" key="1">
    <source>
        <dbReference type="SAM" id="SignalP"/>
    </source>
</evidence>